<keyword evidence="1" id="KW-0472">Membrane</keyword>
<evidence type="ECO:0000256" key="1">
    <source>
        <dbReference type="SAM" id="Phobius"/>
    </source>
</evidence>
<comment type="caution">
    <text evidence="2">The sequence shown here is derived from an EMBL/GenBank/DDBJ whole genome shotgun (WGS) entry which is preliminary data.</text>
</comment>
<protein>
    <recommendedName>
        <fullName evidence="4">Transmembrane protein</fullName>
    </recommendedName>
</protein>
<organism evidence="2 3">
    <name type="scientific">Paramecium sonneborni</name>
    <dbReference type="NCBI Taxonomy" id="65129"/>
    <lineage>
        <taxon>Eukaryota</taxon>
        <taxon>Sar</taxon>
        <taxon>Alveolata</taxon>
        <taxon>Ciliophora</taxon>
        <taxon>Intramacronucleata</taxon>
        <taxon>Oligohymenophorea</taxon>
        <taxon>Peniculida</taxon>
        <taxon>Parameciidae</taxon>
        <taxon>Paramecium</taxon>
    </lineage>
</organism>
<keyword evidence="3" id="KW-1185">Reference proteome</keyword>
<proteinExistence type="predicted"/>
<keyword evidence="1" id="KW-1133">Transmembrane helix</keyword>
<name>A0A8S1P7A1_9CILI</name>
<reference evidence="2" key="1">
    <citation type="submission" date="2021-01" db="EMBL/GenBank/DDBJ databases">
        <authorList>
            <consortium name="Genoscope - CEA"/>
            <person name="William W."/>
        </authorList>
    </citation>
    <scope>NUCLEOTIDE SEQUENCE</scope>
</reference>
<feature type="transmembrane region" description="Helical" evidence="1">
    <location>
        <begin position="213"/>
        <end position="234"/>
    </location>
</feature>
<keyword evidence="1" id="KW-0812">Transmembrane</keyword>
<evidence type="ECO:0000313" key="3">
    <source>
        <dbReference type="Proteomes" id="UP000692954"/>
    </source>
</evidence>
<sequence length="235" mass="28096">MKNFIILRLQVILYLLMIHYKNLLKILNNPEFYNPEIKLTSLPKELPIIQENEEIINTQQRLNGLITQIDQKIDLHQANQQVIEKIKYKYLPKIKEQLKFQDFPDFNPSDWPKDDDLDNLKIQQTKLQSPKQIFVKELKVQPMRNITFNSKDFNDLIQEQFQVDSSQQKDHSQKLLQKPKVDSNLQIQRESQILKYKNSIFKFPELNEHQIRLFIKASIILLILTPLLQLFTFIL</sequence>
<dbReference type="Proteomes" id="UP000692954">
    <property type="component" value="Unassembled WGS sequence"/>
</dbReference>
<gene>
    <name evidence="2" type="ORF">PSON_ATCC_30995.1.T0710060</name>
</gene>
<evidence type="ECO:0008006" key="4">
    <source>
        <dbReference type="Google" id="ProtNLM"/>
    </source>
</evidence>
<dbReference type="AlphaFoldDB" id="A0A8S1P7A1"/>
<dbReference type="EMBL" id="CAJJDN010000071">
    <property type="protein sequence ID" value="CAD8098939.1"/>
    <property type="molecule type" value="Genomic_DNA"/>
</dbReference>
<accession>A0A8S1P7A1</accession>
<evidence type="ECO:0000313" key="2">
    <source>
        <dbReference type="EMBL" id="CAD8098939.1"/>
    </source>
</evidence>